<dbReference type="PRINTS" id="PR01837">
    <property type="entry name" value="MGTCSAPBPROT"/>
</dbReference>
<dbReference type="InterPro" id="IPR049177">
    <property type="entry name" value="MgtC_SapB_SrpB_YhiD_N"/>
</dbReference>
<feature type="transmembrane region" description="Helical" evidence="7">
    <location>
        <begin position="51"/>
        <end position="71"/>
    </location>
</feature>
<name>A0ABU5VYH5_9BACT</name>
<keyword evidence="6 7" id="KW-0472">Membrane</keyword>
<feature type="domain" description="MgtC/SapB/SrpB/YhiD N-terminal" evidence="8">
    <location>
        <begin position="27"/>
        <end position="150"/>
    </location>
</feature>
<dbReference type="Proteomes" id="UP001302274">
    <property type="component" value="Unassembled WGS sequence"/>
</dbReference>
<dbReference type="EMBL" id="JAYGJQ010000003">
    <property type="protein sequence ID" value="MEA9358121.1"/>
    <property type="molecule type" value="Genomic_DNA"/>
</dbReference>
<organism evidence="9 10">
    <name type="scientific">Bacteriovorax antarcticus</name>
    <dbReference type="NCBI Taxonomy" id="3088717"/>
    <lineage>
        <taxon>Bacteria</taxon>
        <taxon>Pseudomonadati</taxon>
        <taxon>Bdellovibrionota</taxon>
        <taxon>Bacteriovoracia</taxon>
        <taxon>Bacteriovoracales</taxon>
        <taxon>Bacteriovoracaceae</taxon>
        <taxon>Bacteriovorax</taxon>
    </lineage>
</organism>
<feature type="transmembrane region" description="Helical" evidence="7">
    <location>
        <begin position="106"/>
        <end position="125"/>
    </location>
</feature>
<gene>
    <name evidence="9" type="ORF">SHI21_17945</name>
</gene>
<keyword evidence="5 7" id="KW-1133">Transmembrane helix</keyword>
<feature type="transmembrane region" description="Helical" evidence="7">
    <location>
        <begin position="83"/>
        <end position="99"/>
    </location>
</feature>
<keyword evidence="3" id="KW-1003">Cell membrane</keyword>
<dbReference type="PANTHER" id="PTHR33778">
    <property type="entry name" value="PROTEIN MGTC"/>
    <property type="match status" value="1"/>
</dbReference>
<keyword evidence="4 7" id="KW-0812">Transmembrane</keyword>
<evidence type="ECO:0000256" key="7">
    <source>
        <dbReference type="SAM" id="Phobius"/>
    </source>
</evidence>
<accession>A0ABU5VYH5</accession>
<evidence type="ECO:0000256" key="6">
    <source>
        <dbReference type="ARBA" id="ARBA00023136"/>
    </source>
</evidence>
<sequence>MDHVTQTVYIEYLGNVDVYLGMGIKIVTGLVLGSLVGYDREQKMKNAGIKTNVLICLGATLYTAISMLGHVQGGGIEYDSARIPAQIVSGIGFLGAGAIMKDKGNIIGLTTAATIWVVASIGMTIGYGFPVIATIFTITILSVLKLLGPIYQGFESTKNHKYYHIEILSHGDIKNLVKEIVFNTTDRIDELHEQIIDKESNKRHIDFYVYLHPKKMRIMGDELRDIVQADRVHFHQIDSKAGPSDT</sequence>
<feature type="transmembrane region" description="Helical" evidence="7">
    <location>
        <begin position="18"/>
        <end position="39"/>
    </location>
</feature>
<proteinExistence type="inferred from homology"/>
<comment type="similarity">
    <text evidence="2">Belongs to the MgtC/SapB family.</text>
</comment>
<evidence type="ECO:0000313" key="9">
    <source>
        <dbReference type="EMBL" id="MEA9358121.1"/>
    </source>
</evidence>
<dbReference type="PANTHER" id="PTHR33778:SF1">
    <property type="entry name" value="MAGNESIUM TRANSPORTER YHID-RELATED"/>
    <property type="match status" value="1"/>
</dbReference>
<keyword evidence="10" id="KW-1185">Reference proteome</keyword>
<evidence type="ECO:0000256" key="4">
    <source>
        <dbReference type="ARBA" id="ARBA00022692"/>
    </source>
</evidence>
<evidence type="ECO:0000259" key="8">
    <source>
        <dbReference type="Pfam" id="PF02308"/>
    </source>
</evidence>
<evidence type="ECO:0000256" key="5">
    <source>
        <dbReference type="ARBA" id="ARBA00022989"/>
    </source>
</evidence>
<feature type="transmembrane region" description="Helical" evidence="7">
    <location>
        <begin position="131"/>
        <end position="151"/>
    </location>
</feature>
<dbReference type="RefSeq" id="WP_323578397.1">
    <property type="nucleotide sequence ID" value="NZ_JAYGJQ010000003.1"/>
</dbReference>
<evidence type="ECO:0000256" key="1">
    <source>
        <dbReference type="ARBA" id="ARBA00004651"/>
    </source>
</evidence>
<comment type="subcellular location">
    <subcellularLocation>
        <location evidence="1">Cell membrane</location>
        <topology evidence="1">Multi-pass membrane protein</topology>
    </subcellularLocation>
</comment>
<evidence type="ECO:0000256" key="3">
    <source>
        <dbReference type="ARBA" id="ARBA00022475"/>
    </source>
</evidence>
<comment type="caution">
    <text evidence="9">The sequence shown here is derived from an EMBL/GenBank/DDBJ whole genome shotgun (WGS) entry which is preliminary data.</text>
</comment>
<dbReference type="InterPro" id="IPR003416">
    <property type="entry name" value="MgtC/SapB/SrpB/YhiD_fam"/>
</dbReference>
<evidence type="ECO:0000313" key="10">
    <source>
        <dbReference type="Proteomes" id="UP001302274"/>
    </source>
</evidence>
<dbReference type="Pfam" id="PF02308">
    <property type="entry name" value="MgtC"/>
    <property type="match status" value="1"/>
</dbReference>
<protein>
    <submittedName>
        <fullName evidence="9">MgtC/SapB family protein</fullName>
    </submittedName>
</protein>
<evidence type="ECO:0000256" key="2">
    <source>
        <dbReference type="ARBA" id="ARBA00009298"/>
    </source>
</evidence>
<reference evidence="9 10" key="1">
    <citation type="submission" date="2023-11" db="EMBL/GenBank/DDBJ databases">
        <title>A Novel Polar Bacteriovorax (B. antarcticus) Isolated from the Biocrust in Antarctica.</title>
        <authorList>
            <person name="Mun W."/>
            <person name="Choi S.Y."/>
            <person name="Mitchell R.J."/>
        </authorList>
    </citation>
    <scope>NUCLEOTIDE SEQUENCE [LARGE SCALE GENOMIC DNA]</scope>
    <source>
        <strain evidence="9 10">PP10</strain>
    </source>
</reference>